<name>A0A2V4LCB5_AQUAC</name>
<dbReference type="InterPro" id="IPR029058">
    <property type="entry name" value="AB_hydrolase_fold"/>
</dbReference>
<dbReference type="Gene3D" id="3.40.50.1820">
    <property type="entry name" value="alpha/beta hydrolase"/>
    <property type="match status" value="1"/>
</dbReference>
<proteinExistence type="predicted"/>
<dbReference type="AlphaFoldDB" id="A0A2V4LCB5"/>
<accession>A0A2V4LCB5</accession>
<dbReference type="InterPro" id="IPR010126">
    <property type="entry name" value="Esterase_phb"/>
</dbReference>
<keyword evidence="1" id="KW-0732">Signal</keyword>
<dbReference type="SUPFAM" id="SSF53474">
    <property type="entry name" value="alpha/beta-Hydrolases"/>
    <property type="match status" value="1"/>
</dbReference>
<evidence type="ECO:0000313" key="3">
    <source>
        <dbReference type="EMBL" id="PYC27262.1"/>
    </source>
</evidence>
<keyword evidence="2" id="KW-0378">Hydrolase</keyword>
<dbReference type="OrthoDB" id="9801763at2"/>
<dbReference type="Proteomes" id="UP000248146">
    <property type="component" value="Unassembled WGS sequence"/>
</dbReference>
<comment type="caution">
    <text evidence="3">The sequence shown here is derived from an EMBL/GenBank/DDBJ whole genome shotgun (WGS) entry which is preliminary data.</text>
</comment>
<dbReference type="Pfam" id="PF10503">
    <property type="entry name" value="Esterase_PHB"/>
    <property type="match status" value="1"/>
</dbReference>
<dbReference type="RefSeq" id="WP_110681564.1">
    <property type="nucleotide sequence ID" value="NZ_QJRX01000003.1"/>
</dbReference>
<reference evidence="3 4" key="1">
    <citation type="submission" date="2018-06" db="EMBL/GenBank/DDBJ databases">
        <title>Pseudomonas diversity within urban Lake Michigan freshwaters.</title>
        <authorList>
            <person name="Batrich M."/>
            <person name="Hatzopoulos T."/>
            <person name="Putonti C."/>
        </authorList>
    </citation>
    <scope>NUCLEOTIDE SEQUENCE [LARGE SCALE GENOMIC DNA]</scope>
    <source>
        <strain evidence="3 4">MB-090714</strain>
    </source>
</reference>
<organism evidence="3 4">
    <name type="scientific">Aquipseudomonas alcaligenes</name>
    <name type="common">Pseudomonas alcaligenes</name>
    <dbReference type="NCBI Taxonomy" id="43263"/>
    <lineage>
        <taxon>Bacteria</taxon>
        <taxon>Pseudomonadati</taxon>
        <taxon>Pseudomonadota</taxon>
        <taxon>Gammaproteobacteria</taxon>
        <taxon>Pseudomonadales</taxon>
        <taxon>Pseudomonadaceae</taxon>
        <taxon>Aquipseudomonas</taxon>
    </lineage>
</organism>
<evidence type="ECO:0000313" key="4">
    <source>
        <dbReference type="Proteomes" id="UP000248146"/>
    </source>
</evidence>
<protein>
    <recommendedName>
        <fullName evidence="5">Polyhydroxybutyrate depolymerase</fullName>
    </recommendedName>
</protein>
<dbReference type="GO" id="GO:0016787">
    <property type="term" value="F:hydrolase activity"/>
    <property type="evidence" value="ECO:0007669"/>
    <property type="project" value="UniProtKB-KW"/>
</dbReference>
<dbReference type="PANTHER" id="PTHR43037:SF1">
    <property type="entry name" value="BLL1128 PROTEIN"/>
    <property type="match status" value="1"/>
</dbReference>
<sequence length="301" mass="32530">MHAARSARCLLGGLVLCLHTYADTTERSSQHAIAAGGEERSYRLFVPPHSATQPLPLMVVLHGGLGNADEAEHTTGMNRVASANGFMAAYPNGTRARLLKNRRTWNAGNCCGPASDRGIDDVAFIRAMLADIARKTALDRRRVYVTGMSNGAMLAYRLACEMPSQIAAIVPVAGTMAVNRCPGIENIPVLHIHGERDRNVPFQGGMGEDAIAGVAHRSVPETLQMIADIRGCASPRQELRADGSILSRWQCEQAPLQLLLIPGGEHVWPGGDSRRNRRLFGGHFSASQTAWEFVKQFAKGS</sequence>
<gene>
    <name evidence="3" type="ORF">DMO17_05820</name>
</gene>
<dbReference type="InterPro" id="IPR050955">
    <property type="entry name" value="Plant_Biomass_Hydrol_Est"/>
</dbReference>
<dbReference type="GO" id="GO:0005576">
    <property type="term" value="C:extracellular region"/>
    <property type="evidence" value="ECO:0007669"/>
    <property type="project" value="InterPro"/>
</dbReference>
<evidence type="ECO:0008006" key="5">
    <source>
        <dbReference type="Google" id="ProtNLM"/>
    </source>
</evidence>
<evidence type="ECO:0000256" key="2">
    <source>
        <dbReference type="ARBA" id="ARBA00022801"/>
    </source>
</evidence>
<evidence type="ECO:0000256" key="1">
    <source>
        <dbReference type="ARBA" id="ARBA00022729"/>
    </source>
</evidence>
<dbReference type="PANTHER" id="PTHR43037">
    <property type="entry name" value="UNNAMED PRODUCT-RELATED"/>
    <property type="match status" value="1"/>
</dbReference>
<dbReference type="EMBL" id="QJRX01000003">
    <property type="protein sequence ID" value="PYC27262.1"/>
    <property type="molecule type" value="Genomic_DNA"/>
</dbReference>